<dbReference type="RefSeq" id="WP_116177903.1">
    <property type="nucleotide sequence ID" value="NZ_CP144375.1"/>
</dbReference>
<dbReference type="OrthoDB" id="4425882at2"/>
<dbReference type="Proteomes" id="UP000256269">
    <property type="component" value="Unassembled WGS sequence"/>
</dbReference>
<keyword evidence="1" id="KW-0472">Membrane</keyword>
<gene>
    <name evidence="2" type="ORF">BCF44_111182</name>
</gene>
<feature type="transmembrane region" description="Helical" evidence="1">
    <location>
        <begin position="23"/>
        <end position="44"/>
    </location>
</feature>
<keyword evidence="1" id="KW-1133">Transmembrane helix</keyword>
<proteinExistence type="predicted"/>
<dbReference type="Pfam" id="PF14155">
    <property type="entry name" value="DUF4307"/>
    <property type="match status" value="1"/>
</dbReference>
<dbReference type="EMBL" id="QUNO01000011">
    <property type="protein sequence ID" value="REH41878.1"/>
    <property type="molecule type" value="Genomic_DNA"/>
</dbReference>
<sequence>MVTQRELPAGRYGSRDKRRGPRWVYWAVLAVFVVAGLVVAYVAYVNLGDGPITTESASYSVVDDGSVKFGFTVTRDDPSKPADCIVRARAGDGDEAGAREVYVPAGGAQRTVDTLVHTSKRAVIVEVYGCSYQVPPYLKNG</sequence>
<keyword evidence="1" id="KW-0812">Transmembrane</keyword>
<dbReference type="AlphaFoldDB" id="A0A3E0HBR2"/>
<accession>A0A3E0HBR2</accession>
<evidence type="ECO:0000313" key="3">
    <source>
        <dbReference type="Proteomes" id="UP000256269"/>
    </source>
</evidence>
<name>A0A3E0HBR2_9PSEU</name>
<dbReference type="InterPro" id="IPR025443">
    <property type="entry name" value="DUF4307"/>
</dbReference>
<keyword evidence="3" id="KW-1185">Reference proteome</keyword>
<comment type="caution">
    <text evidence="2">The sequence shown here is derived from an EMBL/GenBank/DDBJ whole genome shotgun (WGS) entry which is preliminary data.</text>
</comment>
<evidence type="ECO:0000256" key="1">
    <source>
        <dbReference type="SAM" id="Phobius"/>
    </source>
</evidence>
<protein>
    <submittedName>
        <fullName evidence="2">Uncharacterized protein DUF4307</fullName>
    </submittedName>
</protein>
<reference evidence="2 3" key="1">
    <citation type="submission" date="2018-08" db="EMBL/GenBank/DDBJ databases">
        <title>Genomic Encyclopedia of Archaeal and Bacterial Type Strains, Phase II (KMG-II): from individual species to whole genera.</title>
        <authorList>
            <person name="Goeker M."/>
        </authorList>
    </citation>
    <scope>NUCLEOTIDE SEQUENCE [LARGE SCALE GENOMIC DNA]</scope>
    <source>
        <strain evidence="2 3">DSM 45791</strain>
    </source>
</reference>
<organism evidence="2 3">
    <name type="scientific">Kutzneria buriramensis</name>
    <dbReference type="NCBI Taxonomy" id="1045776"/>
    <lineage>
        <taxon>Bacteria</taxon>
        <taxon>Bacillati</taxon>
        <taxon>Actinomycetota</taxon>
        <taxon>Actinomycetes</taxon>
        <taxon>Pseudonocardiales</taxon>
        <taxon>Pseudonocardiaceae</taxon>
        <taxon>Kutzneria</taxon>
    </lineage>
</organism>
<evidence type="ECO:0000313" key="2">
    <source>
        <dbReference type="EMBL" id="REH41878.1"/>
    </source>
</evidence>